<dbReference type="InterPro" id="IPR006369">
    <property type="entry name" value="Protohaem_IX_farnesylTrfase"/>
</dbReference>
<dbReference type="HAMAP" id="MF_00154">
    <property type="entry name" value="CyoE_CtaB"/>
    <property type="match status" value="1"/>
</dbReference>
<gene>
    <name evidence="14" type="primary">ctaB</name>
    <name evidence="15" type="ORF">F1189_05820</name>
</gene>
<dbReference type="NCBIfam" id="TIGR01473">
    <property type="entry name" value="cyoE_ctaB"/>
    <property type="match status" value="1"/>
</dbReference>
<dbReference type="NCBIfam" id="NF003349">
    <property type="entry name" value="PRK04375.1-2"/>
    <property type="match status" value="1"/>
</dbReference>
<dbReference type="Gene3D" id="1.10.357.140">
    <property type="entry name" value="UbiA prenyltransferase"/>
    <property type="match status" value="1"/>
</dbReference>
<evidence type="ECO:0000256" key="7">
    <source>
        <dbReference type="ARBA" id="ARBA00022989"/>
    </source>
</evidence>
<feature type="transmembrane region" description="Helical" evidence="14">
    <location>
        <begin position="66"/>
        <end position="86"/>
    </location>
</feature>
<comment type="pathway">
    <text evidence="2 14">Porphyrin-containing compound metabolism; heme O biosynthesis; heme O from protoheme: step 1/1.</text>
</comment>
<protein>
    <recommendedName>
        <fullName evidence="11 14">Protoheme IX farnesyltransferase</fullName>
        <ecNumber evidence="3 14">2.5.1.141</ecNumber>
    </recommendedName>
    <alternativeName>
        <fullName evidence="12 14">Heme B farnesyltransferase</fullName>
    </alternativeName>
    <alternativeName>
        <fullName evidence="10 14">Heme O synthase</fullName>
    </alternativeName>
</protein>
<comment type="function">
    <text evidence="14">Converts heme B (protoheme IX) to heme O by substitution of the vinyl group on carbon 2 of heme B porphyrin ring with a hydroxyethyl farnesyl side group.</text>
</comment>
<comment type="subcellular location">
    <subcellularLocation>
        <location evidence="1 14">Cell membrane</location>
        <topology evidence="1 14">Multi-pass membrane protein</topology>
    </subcellularLocation>
</comment>
<evidence type="ECO:0000256" key="6">
    <source>
        <dbReference type="ARBA" id="ARBA00022692"/>
    </source>
</evidence>
<comment type="caution">
    <text evidence="15">The sequence shown here is derived from an EMBL/GenBank/DDBJ whole genome shotgun (WGS) entry which is preliminary data.</text>
</comment>
<keyword evidence="6 14" id="KW-0812">Transmembrane</keyword>
<accession>A0A5M6IY20</accession>
<evidence type="ECO:0000256" key="8">
    <source>
        <dbReference type="ARBA" id="ARBA00023133"/>
    </source>
</evidence>
<dbReference type="InterPro" id="IPR030470">
    <property type="entry name" value="UbiA_prenylTrfase_CS"/>
</dbReference>
<feature type="transmembrane region" description="Helical" evidence="14">
    <location>
        <begin position="41"/>
        <end position="60"/>
    </location>
</feature>
<reference evidence="15 16" key="1">
    <citation type="submission" date="2019-09" db="EMBL/GenBank/DDBJ databases">
        <title>Genome sequence of Rhodovastum atsumiense, a diverse member of the Acetobacteraceae family of non-sulfur purple photosynthetic bacteria.</title>
        <authorList>
            <person name="Meyer T."/>
            <person name="Kyndt J."/>
        </authorList>
    </citation>
    <scope>NUCLEOTIDE SEQUENCE [LARGE SCALE GENOMIC DNA]</scope>
    <source>
        <strain evidence="15 16">DSM 21279</strain>
    </source>
</reference>
<dbReference type="GO" id="GO:0005886">
    <property type="term" value="C:plasma membrane"/>
    <property type="evidence" value="ECO:0007669"/>
    <property type="project" value="UniProtKB-SubCell"/>
</dbReference>
<name>A0A5M6IY20_9PROT</name>
<dbReference type="AlphaFoldDB" id="A0A5M6IY20"/>
<evidence type="ECO:0000313" key="16">
    <source>
        <dbReference type="Proteomes" id="UP000325255"/>
    </source>
</evidence>
<evidence type="ECO:0000256" key="9">
    <source>
        <dbReference type="ARBA" id="ARBA00023136"/>
    </source>
</evidence>
<dbReference type="Proteomes" id="UP000325255">
    <property type="component" value="Unassembled WGS sequence"/>
</dbReference>
<comment type="similarity">
    <text evidence="14">Belongs to the UbiA prenyltransferase family. Protoheme IX farnesyltransferase subfamily.</text>
</comment>
<feature type="transmembrane region" description="Helical" evidence="14">
    <location>
        <begin position="297"/>
        <end position="315"/>
    </location>
</feature>
<dbReference type="PANTHER" id="PTHR43448">
    <property type="entry name" value="PROTOHEME IX FARNESYLTRANSFERASE, MITOCHONDRIAL"/>
    <property type="match status" value="1"/>
</dbReference>
<evidence type="ECO:0000313" key="15">
    <source>
        <dbReference type="EMBL" id="KAA5613212.1"/>
    </source>
</evidence>
<dbReference type="RefSeq" id="WP_150039695.1">
    <property type="nucleotide sequence ID" value="NZ_OW485601.1"/>
</dbReference>
<dbReference type="InterPro" id="IPR044878">
    <property type="entry name" value="UbiA_sf"/>
</dbReference>
<dbReference type="PROSITE" id="PS00943">
    <property type="entry name" value="UBIA"/>
    <property type="match status" value="1"/>
</dbReference>
<evidence type="ECO:0000256" key="1">
    <source>
        <dbReference type="ARBA" id="ARBA00004651"/>
    </source>
</evidence>
<evidence type="ECO:0000256" key="12">
    <source>
        <dbReference type="ARBA" id="ARBA00042475"/>
    </source>
</evidence>
<dbReference type="InterPro" id="IPR000537">
    <property type="entry name" value="UbiA_prenyltransferase"/>
</dbReference>
<dbReference type="GO" id="GO:0008495">
    <property type="term" value="F:protoheme IX farnesyltransferase activity"/>
    <property type="evidence" value="ECO:0007669"/>
    <property type="project" value="UniProtKB-UniRule"/>
</dbReference>
<dbReference type="UniPathway" id="UPA00834">
    <property type="reaction ID" value="UER00712"/>
</dbReference>
<feature type="transmembrane region" description="Helical" evidence="14">
    <location>
        <begin position="133"/>
        <end position="154"/>
    </location>
</feature>
<keyword evidence="8 14" id="KW-0350">Heme biosynthesis</keyword>
<evidence type="ECO:0000256" key="11">
    <source>
        <dbReference type="ARBA" id="ARBA00040810"/>
    </source>
</evidence>
<feature type="transmembrane region" description="Helical" evidence="14">
    <location>
        <begin position="186"/>
        <end position="206"/>
    </location>
</feature>
<dbReference type="Pfam" id="PF01040">
    <property type="entry name" value="UbiA"/>
    <property type="match status" value="1"/>
</dbReference>
<keyword evidence="9 14" id="KW-0472">Membrane</keyword>
<evidence type="ECO:0000256" key="3">
    <source>
        <dbReference type="ARBA" id="ARBA00012292"/>
    </source>
</evidence>
<keyword evidence="4 14" id="KW-1003">Cell membrane</keyword>
<feature type="transmembrane region" description="Helical" evidence="14">
    <location>
        <begin position="107"/>
        <end position="127"/>
    </location>
</feature>
<dbReference type="CDD" id="cd13957">
    <property type="entry name" value="PT_UbiA_Cox10"/>
    <property type="match status" value="1"/>
</dbReference>
<keyword evidence="7 14" id="KW-1133">Transmembrane helix</keyword>
<evidence type="ECO:0000256" key="5">
    <source>
        <dbReference type="ARBA" id="ARBA00022679"/>
    </source>
</evidence>
<dbReference type="EMBL" id="VWPK01000007">
    <property type="protein sequence ID" value="KAA5613212.1"/>
    <property type="molecule type" value="Genomic_DNA"/>
</dbReference>
<proteinExistence type="inferred from homology"/>
<dbReference type="EC" id="2.5.1.141" evidence="3 14"/>
<evidence type="ECO:0000256" key="13">
    <source>
        <dbReference type="ARBA" id="ARBA00047690"/>
    </source>
</evidence>
<evidence type="ECO:0000256" key="4">
    <source>
        <dbReference type="ARBA" id="ARBA00022475"/>
    </source>
</evidence>
<keyword evidence="5 14" id="KW-0808">Transferase</keyword>
<sequence length="320" mass="34064">MTHPATGAERAADSLSAFPLPGPDLAVSTVADWVTLLKPRVILLVLFTGVVGLLVAPATLHPVLAFTAMLCIAVGAGAAGAINMWYDRDIDAVMRRTARRPIPAGRIEPGEALGFGVTLAAASVILMGLAVNLAAAAGLAFSIGFYVLVYTMWLKRRTPQNIVIGGAAGAFPPAIGWLAATGGLDVMPLLLFAIVFFWTPPHFWALSLWAHGDYARAGVPMLPVVAGARETRRQILLYTVLLVLLSLAPWALGLSGWIYGVTALLLGARFLERAWRVLRDRQDARGVSLSGDAPARAAFRFSILYLFALFGALAVDHFLV</sequence>
<evidence type="ECO:0000256" key="14">
    <source>
        <dbReference type="HAMAP-Rule" id="MF_00154"/>
    </source>
</evidence>
<evidence type="ECO:0000256" key="2">
    <source>
        <dbReference type="ARBA" id="ARBA00004919"/>
    </source>
</evidence>
<comment type="miscellaneous">
    <text evidence="14">Carbon 2 of the heme B porphyrin ring is defined according to the Fischer nomenclature.</text>
</comment>
<keyword evidence="16" id="KW-1185">Reference proteome</keyword>
<comment type="catalytic activity">
    <reaction evidence="13 14">
        <text>heme b + (2E,6E)-farnesyl diphosphate + H2O = Fe(II)-heme o + diphosphate</text>
        <dbReference type="Rhea" id="RHEA:28070"/>
        <dbReference type="ChEBI" id="CHEBI:15377"/>
        <dbReference type="ChEBI" id="CHEBI:33019"/>
        <dbReference type="ChEBI" id="CHEBI:60344"/>
        <dbReference type="ChEBI" id="CHEBI:60530"/>
        <dbReference type="ChEBI" id="CHEBI:175763"/>
        <dbReference type="EC" id="2.5.1.141"/>
    </reaction>
</comment>
<evidence type="ECO:0000256" key="10">
    <source>
        <dbReference type="ARBA" id="ARBA00030253"/>
    </source>
</evidence>
<dbReference type="GO" id="GO:0048034">
    <property type="term" value="P:heme O biosynthetic process"/>
    <property type="evidence" value="ECO:0007669"/>
    <property type="project" value="UniProtKB-UniRule"/>
</dbReference>
<organism evidence="15 16">
    <name type="scientific">Rhodovastum atsumiense</name>
    <dbReference type="NCBI Taxonomy" id="504468"/>
    <lineage>
        <taxon>Bacteria</taxon>
        <taxon>Pseudomonadati</taxon>
        <taxon>Pseudomonadota</taxon>
        <taxon>Alphaproteobacteria</taxon>
        <taxon>Acetobacterales</taxon>
        <taxon>Acetobacteraceae</taxon>
        <taxon>Rhodovastum</taxon>
    </lineage>
</organism>
<feature type="transmembrane region" description="Helical" evidence="14">
    <location>
        <begin position="235"/>
        <end position="252"/>
    </location>
</feature>
<dbReference type="PANTHER" id="PTHR43448:SF7">
    <property type="entry name" value="4-HYDROXYBENZOATE SOLANESYLTRANSFERASE"/>
    <property type="match status" value="1"/>
</dbReference>
<feature type="transmembrane region" description="Helical" evidence="14">
    <location>
        <begin position="161"/>
        <end position="180"/>
    </location>
</feature>
<dbReference type="OrthoDB" id="9814417at2"/>